<dbReference type="AlphaFoldDB" id="A0A402A8V8"/>
<reference evidence="5" key="1">
    <citation type="submission" date="2018-12" db="EMBL/GenBank/DDBJ databases">
        <title>Tengunoibacter tsumagoiensis gen. nov., sp. nov., Dictyobacter kobayashii sp. nov., D. alpinus sp. nov., and D. joshuensis sp. nov. and description of Dictyobacteraceae fam. nov. within the order Ktedonobacterales isolated from Tengu-no-mugimeshi.</title>
        <authorList>
            <person name="Wang C.M."/>
            <person name="Zheng Y."/>
            <person name="Sakai Y."/>
            <person name="Toyoda A."/>
            <person name="Minakuchi Y."/>
            <person name="Abe K."/>
            <person name="Yokota A."/>
            <person name="Yabe S."/>
        </authorList>
    </citation>
    <scope>NUCLEOTIDE SEQUENCE [LARGE SCALE GENOMIC DNA]</scope>
    <source>
        <strain evidence="5">Uno3</strain>
    </source>
</reference>
<evidence type="ECO:0000313" key="4">
    <source>
        <dbReference type="EMBL" id="GCE15426.1"/>
    </source>
</evidence>
<comment type="caution">
    <text evidence="4">The sequence shown here is derived from an EMBL/GenBank/DDBJ whole genome shotgun (WGS) entry which is preliminary data.</text>
</comment>
<dbReference type="PANTHER" id="PTHR43479:SF7">
    <property type="entry name" value="TETR-FAMILY TRANSCRIPTIONAL REGULATOR"/>
    <property type="match status" value="1"/>
</dbReference>
<feature type="DNA-binding region" description="H-T-H motif" evidence="2">
    <location>
        <begin position="34"/>
        <end position="53"/>
    </location>
</feature>
<dbReference type="InterPro" id="IPR009057">
    <property type="entry name" value="Homeodomain-like_sf"/>
</dbReference>
<dbReference type="PANTHER" id="PTHR43479">
    <property type="entry name" value="ACREF/ENVCD OPERON REPRESSOR-RELATED"/>
    <property type="match status" value="1"/>
</dbReference>
<name>A0A402A8V8_9CHLR</name>
<keyword evidence="5" id="KW-1185">Reference proteome</keyword>
<dbReference type="Pfam" id="PF00440">
    <property type="entry name" value="TetR_N"/>
    <property type="match status" value="1"/>
</dbReference>
<evidence type="ECO:0000256" key="1">
    <source>
        <dbReference type="ARBA" id="ARBA00023125"/>
    </source>
</evidence>
<dbReference type="Pfam" id="PF14278">
    <property type="entry name" value="TetR_C_8"/>
    <property type="match status" value="1"/>
</dbReference>
<sequence length="224" mass="26023">MSHNSGDLRVRRTQKLLREALIALIEERGFDAITVGEIAERAMVSRAAFYRHYQDKYNLVEKIFEEMIAEVIHGIDPLRHSVMERLGSQPSTDPWGEILEQAPEAHATPEAWIKMFDHFAHYERLYRALLGKKGSSWFVTRMRTFIADMLSTRLQELVGALSHQHIAEKSVFANGFLPNLISAQFIEAIVWWLEQERPYSSRQIATYSYHLMRSSLREAGTWEE</sequence>
<dbReference type="InterPro" id="IPR050624">
    <property type="entry name" value="HTH-type_Tx_Regulator"/>
</dbReference>
<dbReference type="InterPro" id="IPR001647">
    <property type="entry name" value="HTH_TetR"/>
</dbReference>
<dbReference type="Gene3D" id="1.10.357.10">
    <property type="entry name" value="Tetracycline Repressor, domain 2"/>
    <property type="match status" value="1"/>
</dbReference>
<protein>
    <submittedName>
        <fullName evidence="4">TetR family transcriptional regulator</fullName>
    </submittedName>
</protein>
<dbReference type="InterPro" id="IPR039532">
    <property type="entry name" value="TetR_C_Firmicutes"/>
</dbReference>
<feature type="domain" description="HTH tetR-type" evidence="3">
    <location>
        <begin position="11"/>
        <end position="71"/>
    </location>
</feature>
<proteinExistence type="predicted"/>
<dbReference type="GO" id="GO:0003677">
    <property type="term" value="F:DNA binding"/>
    <property type="evidence" value="ECO:0007669"/>
    <property type="project" value="UniProtKB-UniRule"/>
</dbReference>
<organism evidence="4 5">
    <name type="scientific">Tengunoibacter tsumagoiensis</name>
    <dbReference type="NCBI Taxonomy" id="2014871"/>
    <lineage>
        <taxon>Bacteria</taxon>
        <taxon>Bacillati</taxon>
        <taxon>Chloroflexota</taxon>
        <taxon>Ktedonobacteria</taxon>
        <taxon>Ktedonobacterales</taxon>
        <taxon>Dictyobacteraceae</taxon>
        <taxon>Tengunoibacter</taxon>
    </lineage>
</organism>
<dbReference type="RefSeq" id="WP_126582891.1">
    <property type="nucleotide sequence ID" value="NZ_BIFR01000002.1"/>
</dbReference>
<dbReference type="EMBL" id="BIFR01000002">
    <property type="protein sequence ID" value="GCE15426.1"/>
    <property type="molecule type" value="Genomic_DNA"/>
</dbReference>
<dbReference type="PRINTS" id="PR00455">
    <property type="entry name" value="HTHTETR"/>
</dbReference>
<dbReference type="SUPFAM" id="SSF46689">
    <property type="entry name" value="Homeodomain-like"/>
    <property type="match status" value="1"/>
</dbReference>
<gene>
    <name evidence="4" type="ORF">KTT_52850</name>
</gene>
<evidence type="ECO:0000256" key="2">
    <source>
        <dbReference type="PROSITE-ProRule" id="PRU00335"/>
    </source>
</evidence>
<dbReference type="PROSITE" id="PS50977">
    <property type="entry name" value="HTH_TETR_2"/>
    <property type="match status" value="1"/>
</dbReference>
<keyword evidence="1 2" id="KW-0238">DNA-binding</keyword>
<dbReference type="OrthoDB" id="9810250at2"/>
<evidence type="ECO:0000313" key="5">
    <source>
        <dbReference type="Proteomes" id="UP000287352"/>
    </source>
</evidence>
<dbReference type="Proteomes" id="UP000287352">
    <property type="component" value="Unassembled WGS sequence"/>
</dbReference>
<evidence type="ECO:0000259" key="3">
    <source>
        <dbReference type="PROSITE" id="PS50977"/>
    </source>
</evidence>
<accession>A0A402A8V8</accession>